<dbReference type="EMBL" id="KQ964300">
    <property type="protein sequence ID" value="KXJ85042.1"/>
    <property type="molecule type" value="Genomic_DNA"/>
</dbReference>
<dbReference type="InterPro" id="IPR036736">
    <property type="entry name" value="ACP-like_sf"/>
</dbReference>
<keyword evidence="8" id="KW-1185">Reference proteome</keyword>
<evidence type="ECO:0000256" key="2">
    <source>
        <dbReference type="ARBA" id="ARBA00022553"/>
    </source>
</evidence>
<dbReference type="Pfam" id="PF00501">
    <property type="entry name" value="AMP-binding"/>
    <property type="match status" value="2"/>
</dbReference>
<keyword evidence="1" id="KW-0596">Phosphopantetheine</keyword>
<dbReference type="InterPro" id="IPR020845">
    <property type="entry name" value="AMP-binding_CS"/>
</dbReference>
<keyword evidence="3" id="KW-0436">Ligase</keyword>
<dbReference type="GO" id="GO:0031177">
    <property type="term" value="F:phosphopantetheine binding"/>
    <property type="evidence" value="ECO:0007669"/>
    <property type="project" value="TreeGrafter"/>
</dbReference>
<dbReference type="PROSITE" id="PS50075">
    <property type="entry name" value="CARRIER"/>
    <property type="match status" value="2"/>
</dbReference>
<dbReference type="InterPro" id="IPR042099">
    <property type="entry name" value="ANL_N_sf"/>
</dbReference>
<dbReference type="InterPro" id="IPR001242">
    <property type="entry name" value="Condensation_dom"/>
</dbReference>
<dbReference type="Pfam" id="PF13193">
    <property type="entry name" value="AMP-binding_C"/>
    <property type="match status" value="1"/>
</dbReference>
<reference evidence="8" key="1">
    <citation type="submission" date="2016-02" db="EMBL/GenBank/DDBJ databases">
        <title>Draft genome sequence of Microdochium bolleyi, a fungal endophyte of beachgrass.</title>
        <authorList>
            <consortium name="DOE Joint Genome Institute"/>
            <person name="David A.S."/>
            <person name="May G."/>
            <person name="Haridas S."/>
            <person name="Lim J."/>
            <person name="Wang M."/>
            <person name="Labutti K."/>
            <person name="Lipzen A."/>
            <person name="Barry K."/>
            <person name="Grigoriev I.V."/>
        </authorList>
    </citation>
    <scope>NUCLEOTIDE SEQUENCE [LARGE SCALE GENOMIC DNA]</scope>
    <source>
        <strain evidence="8">J235TASD1</strain>
    </source>
</reference>
<dbReference type="InParanoid" id="A0A136IJD5"/>
<dbReference type="GO" id="GO:0044550">
    <property type="term" value="P:secondary metabolite biosynthetic process"/>
    <property type="evidence" value="ECO:0007669"/>
    <property type="project" value="TreeGrafter"/>
</dbReference>
<evidence type="ECO:0000256" key="3">
    <source>
        <dbReference type="ARBA" id="ARBA00022598"/>
    </source>
</evidence>
<dbReference type="InterPro" id="IPR023213">
    <property type="entry name" value="CAT-like_dom_sf"/>
</dbReference>
<dbReference type="Gene3D" id="3.30.300.30">
    <property type="match status" value="2"/>
</dbReference>
<name>A0A136IJD5_9PEZI</name>
<dbReference type="InterPro" id="IPR000873">
    <property type="entry name" value="AMP-dep_synth/lig_dom"/>
</dbReference>
<dbReference type="PROSITE" id="PS00012">
    <property type="entry name" value="PHOSPHOPANTETHEINE"/>
    <property type="match status" value="1"/>
</dbReference>
<dbReference type="PANTHER" id="PTHR45527:SF11">
    <property type="entry name" value="NONRIBOSOMAL PEPTIDE SYNTHETASE 5"/>
    <property type="match status" value="1"/>
</dbReference>
<feature type="region of interest" description="Disordered" evidence="5">
    <location>
        <begin position="1581"/>
        <end position="1602"/>
    </location>
</feature>
<dbReference type="Gene3D" id="1.10.1200.10">
    <property type="entry name" value="ACP-like"/>
    <property type="match status" value="2"/>
</dbReference>
<feature type="domain" description="Carrier" evidence="6">
    <location>
        <begin position="1604"/>
        <end position="1682"/>
    </location>
</feature>
<dbReference type="PANTHER" id="PTHR45527">
    <property type="entry name" value="NONRIBOSOMAL PEPTIDE SYNTHETASE"/>
    <property type="match status" value="1"/>
</dbReference>
<dbReference type="InterPro" id="IPR045851">
    <property type="entry name" value="AMP-bd_C_sf"/>
</dbReference>
<gene>
    <name evidence="7" type="ORF">Micbo1qcDRAFT_237604</name>
</gene>
<feature type="compositionally biased region" description="Polar residues" evidence="5">
    <location>
        <begin position="1589"/>
        <end position="1602"/>
    </location>
</feature>
<evidence type="ECO:0000313" key="7">
    <source>
        <dbReference type="EMBL" id="KXJ85042.1"/>
    </source>
</evidence>
<dbReference type="InterPro" id="IPR009081">
    <property type="entry name" value="PP-bd_ACP"/>
</dbReference>
<dbReference type="GO" id="GO:0043041">
    <property type="term" value="P:amino acid activation for nonribosomal peptide biosynthetic process"/>
    <property type="evidence" value="ECO:0007669"/>
    <property type="project" value="TreeGrafter"/>
</dbReference>
<keyword evidence="2" id="KW-0597">Phosphoprotein</keyword>
<dbReference type="Gene3D" id="3.30.559.10">
    <property type="entry name" value="Chloramphenicol acetyltransferase-like domain"/>
    <property type="match status" value="2"/>
</dbReference>
<dbReference type="STRING" id="196109.A0A136IJD5"/>
<dbReference type="Proteomes" id="UP000070501">
    <property type="component" value="Unassembled WGS sequence"/>
</dbReference>
<dbReference type="OrthoDB" id="416786at2759"/>
<dbReference type="Pfam" id="PF00550">
    <property type="entry name" value="PP-binding"/>
    <property type="match status" value="2"/>
</dbReference>
<proteinExistence type="inferred from homology"/>
<dbReference type="SUPFAM" id="SSF52777">
    <property type="entry name" value="CoA-dependent acyltransferases"/>
    <property type="match status" value="4"/>
</dbReference>
<evidence type="ECO:0000256" key="5">
    <source>
        <dbReference type="SAM" id="MobiDB-lite"/>
    </source>
</evidence>
<evidence type="ECO:0000259" key="6">
    <source>
        <dbReference type="PROSITE" id="PS50075"/>
    </source>
</evidence>
<evidence type="ECO:0000256" key="1">
    <source>
        <dbReference type="ARBA" id="ARBA00022450"/>
    </source>
</evidence>
<dbReference type="SUPFAM" id="SSF47336">
    <property type="entry name" value="ACP-like"/>
    <property type="match status" value="2"/>
</dbReference>
<dbReference type="Gene3D" id="3.40.50.12780">
    <property type="entry name" value="N-terminal domain of ligase-like"/>
    <property type="match status" value="2"/>
</dbReference>
<organism evidence="7 8">
    <name type="scientific">Microdochium bolleyi</name>
    <dbReference type="NCBI Taxonomy" id="196109"/>
    <lineage>
        <taxon>Eukaryota</taxon>
        <taxon>Fungi</taxon>
        <taxon>Dikarya</taxon>
        <taxon>Ascomycota</taxon>
        <taxon>Pezizomycotina</taxon>
        <taxon>Sordariomycetes</taxon>
        <taxon>Xylariomycetidae</taxon>
        <taxon>Xylariales</taxon>
        <taxon>Microdochiaceae</taxon>
        <taxon>Microdochium</taxon>
    </lineage>
</organism>
<dbReference type="GO" id="GO:0005737">
    <property type="term" value="C:cytoplasm"/>
    <property type="evidence" value="ECO:0007669"/>
    <property type="project" value="TreeGrafter"/>
</dbReference>
<dbReference type="Pfam" id="PF00668">
    <property type="entry name" value="Condensation"/>
    <property type="match status" value="2"/>
</dbReference>
<comment type="similarity">
    <text evidence="4">Belongs to the NRP synthetase family.</text>
</comment>
<protein>
    <recommendedName>
        <fullName evidence="6">Carrier domain-containing protein</fullName>
    </recommendedName>
</protein>
<dbReference type="SUPFAM" id="SSF56801">
    <property type="entry name" value="Acetyl-CoA synthetase-like"/>
    <property type="match status" value="2"/>
</dbReference>
<sequence length="2172" mass="236270">MATVAPSVLGLIQANISERTDATALTHGDLRISYGDLGASCFAVARLLRAQGVGTGDIVPILTTRCPLAVACVLGVMAVGAAWVPMDAGSWSRQRTQTVLETVDHKCLLVTKGIEVGWLSASDETFVWVGDDLPGARPNGDGDGENKSQAIDFVNVPHPDNCAYIIFTSGTTGRPKGVAVAHRSLLNYVQSGDAKAPFNMGVGHGDAVLLLFSVAFDAYYGVLMSTLCSGGEVVISEPSTLMVDVKRCTILPVTPTLLGTLPAASGYPNIRAVFLGGESPSPELINKWWLPSRKLYNAYGPTEATIATSIAELLPDAPVTLGIPIRGSRMLLLDDELKLCSEGEICISGNNVAMGYYKDKARTIEKFIQWHGGERVYLTGDLGRLDSKGHIVFLGRKDHIVKNRGFLINIEAEVLPALLAQPGVQFAAAFMHRQQLVAFVAPASACPAPDSLRSAMASRYDEFIVPDDLHAVEALPQTANGKIDTTALAALLRPAGQDHLRSASPSAPSTSGNSRSNLLRNAVADALNMAPSSVDMGSSFKVLGGNSLLAVRLMFYLQKAGFTLSMSQLFAVPSLEKASENLVEADHGAEAAAVCQSNTPRMTATQVGIVASTLRDPPRGYMVIRMSIPHQDDIGEIDLEGAWKSVIRQHTIFRASFDIVSGTLSMNHEPRVVWRRLVAPGVCFQDAVQQESDSLITSAREHALSSDGAVFQPLIAFTLVTGDADVDPSLLWLVHHAQIDGWSIGSLVRDVRETLYGDGRPSLAASDFSNYADALHPYIDGVREESARFWSASLSGLLGGTSLRLAPSGALGKDTGRARGQESDQFGSCVLHLGVTLAEADFNARVYQVTPAVAFYAAWALLLNKYSAKEEVVFGTVLSGRNFPLRGGVASIIGPLINTCPFAVNTRCGDTALSSKYSYLAGIHDRLLAMADYQWSAAEVLDKLAPGSHAGIYSTAVFLEYDLDEFSRSYPNHKRGGFVSPWLFERRDIPEFGLTLQGQIGTGGELVFRALFDRTLYSEALVTRMLGHFRNLYLALMDPRLSSVGQVRAAMMDASETLTVTRQSPTLFQSYSGPATLKDAFEAGLDLWPDAVAIESPAEGTLTYRELEKMTNHLARHLNTLIPATGRRVIAVIGDRSRSWIVGALSVVKASAVYLPLDSKLPNQRMRVMVETAGAVACIYPDSKSLAAFPSVHRRNIIVDEILEQLDTAGPGQELRASVEMASTRLPTTSTADDDAYIMFTSGSTGVPKGICISHRSTISHLAYGPARLHAAPGRRHAQMFSPGFDVCIAELFGTLCYGATLVLPSAEDPFAHLGRVHATMMTPSFLSVCAPADLANLDSIYLIGEAVPQSLADKWCAGRTVYNAYGPCECTIAALFKRLEPGEPVTLGRAIPRLGVYILDDERQPVPVGVVGEIYLTGVQVAEGYIGDHMVDVTRAVFLEDPFVLGLRMYKTGDAAAWTESLEVQFLGRLDESLVKVRGYRVELEEVAHAIQKADGRIQAAVAILSDGKDSIFAFLSPKTIDVRLVLEFLVDELPSYARPSVLLGLDNFPTTPNQKLDKTALRQLALQSQGHGQLLDAAEGDAKRSDGQQPTASCSRLPRSSRQASSTEILLIHIWSKVLCLPVELEPSVDDDFLALGGNSLRQITAAQRVSSALGIRIPLRLFVKNTCLRQLAKEVDLYRDQQIDQRFKEGENASESFLSFLSTTGSPVEDDFGATSYLELELFEMHEQSRTPSTFNVTHVVELGGQVDLDVLEESIRQVVEENNILRCCFRRNAKDGQLRRTHLVQDGDFVVHRWQSGDAGKEKRLVQEPFDLARDQLTRVALVEFVDLAQPEPVSKLVLVQHHIITDQTSVRRFFQRLGEIYSRLIDGNEEQINKSQGPGEKPSFIPSYASWARWKSDRLKLAVGPTQERFWKDKLHTASRSPFSRTTHDPSRLDECSGHVSFTAYPPAATRVAVEAPWPMEHYLTAVAAALGQSTGTDDVIICIPIIDRLEPGTAQILGLFLDRLPVRVRLGPALLVTASNEEDERNIATSPRGDLQEMVVAAHREIQAALSEALPGRSIAELLKSSGDNTTAEDLFNVMLVYNRWDDRVAGDLHMTGVTSVRSTMKRAPGAKFPFLVEFNELEDGAVVCEIEYMPERLGSTFVKQFQANLERMLMLLAGVSMLSVH</sequence>
<dbReference type="Gene3D" id="3.30.559.30">
    <property type="entry name" value="Nonribosomal peptide synthetase, condensation domain"/>
    <property type="match status" value="2"/>
</dbReference>
<dbReference type="GO" id="GO:0016874">
    <property type="term" value="F:ligase activity"/>
    <property type="evidence" value="ECO:0007669"/>
    <property type="project" value="UniProtKB-KW"/>
</dbReference>
<dbReference type="InterPro" id="IPR006162">
    <property type="entry name" value="Ppantetheine_attach_site"/>
</dbReference>
<evidence type="ECO:0000256" key="4">
    <source>
        <dbReference type="ARBA" id="ARBA00029454"/>
    </source>
</evidence>
<evidence type="ECO:0000313" key="8">
    <source>
        <dbReference type="Proteomes" id="UP000070501"/>
    </source>
</evidence>
<dbReference type="PROSITE" id="PS00455">
    <property type="entry name" value="AMP_BINDING"/>
    <property type="match status" value="2"/>
</dbReference>
<accession>A0A136IJD5</accession>
<dbReference type="InterPro" id="IPR025110">
    <property type="entry name" value="AMP-bd_C"/>
</dbReference>
<feature type="domain" description="Carrier" evidence="6">
    <location>
        <begin position="513"/>
        <end position="586"/>
    </location>
</feature>